<dbReference type="AlphaFoldDB" id="A0A3B0V249"/>
<accession>A0A3B0V249</accession>
<keyword evidence="6 9" id="KW-1133">Transmembrane helix</keyword>
<evidence type="ECO:0000256" key="8">
    <source>
        <dbReference type="ARBA" id="ARBA00023136"/>
    </source>
</evidence>
<dbReference type="PROSITE" id="PS01067">
    <property type="entry name" value="SECE_SEC61G"/>
    <property type="match status" value="1"/>
</dbReference>
<dbReference type="PANTHER" id="PTHR33910:SF1">
    <property type="entry name" value="PROTEIN TRANSLOCASE SUBUNIT SECE"/>
    <property type="match status" value="1"/>
</dbReference>
<keyword evidence="8 9" id="KW-0472">Membrane</keyword>
<dbReference type="InterPro" id="IPR038379">
    <property type="entry name" value="SecE_sf"/>
</dbReference>
<evidence type="ECO:0000313" key="10">
    <source>
        <dbReference type="EMBL" id="VAW34473.1"/>
    </source>
</evidence>
<evidence type="ECO:0000256" key="1">
    <source>
        <dbReference type="ARBA" id="ARBA00004370"/>
    </source>
</evidence>
<protein>
    <submittedName>
        <fullName evidence="10">Protein translocase subunit SecE</fullName>
    </submittedName>
</protein>
<keyword evidence="7" id="KW-0811">Translocation</keyword>
<dbReference type="EMBL" id="UOEZ01000003">
    <property type="protein sequence ID" value="VAW34473.1"/>
    <property type="molecule type" value="Genomic_DNA"/>
</dbReference>
<dbReference type="GO" id="GO:0009306">
    <property type="term" value="P:protein secretion"/>
    <property type="evidence" value="ECO:0007669"/>
    <property type="project" value="InterPro"/>
</dbReference>
<organism evidence="10">
    <name type="scientific">hydrothermal vent metagenome</name>
    <dbReference type="NCBI Taxonomy" id="652676"/>
    <lineage>
        <taxon>unclassified sequences</taxon>
        <taxon>metagenomes</taxon>
        <taxon>ecological metagenomes</taxon>
    </lineage>
</organism>
<evidence type="ECO:0000256" key="5">
    <source>
        <dbReference type="ARBA" id="ARBA00022927"/>
    </source>
</evidence>
<keyword evidence="3" id="KW-1003">Cell membrane</keyword>
<feature type="transmembrane region" description="Helical" evidence="9">
    <location>
        <begin position="32"/>
        <end position="54"/>
    </location>
</feature>
<dbReference type="Pfam" id="PF00584">
    <property type="entry name" value="SecE"/>
    <property type="match status" value="1"/>
</dbReference>
<dbReference type="GO" id="GO:0006886">
    <property type="term" value="P:intracellular protein transport"/>
    <property type="evidence" value="ECO:0007669"/>
    <property type="project" value="InterPro"/>
</dbReference>
<proteinExistence type="inferred from homology"/>
<keyword evidence="2" id="KW-0813">Transport</keyword>
<dbReference type="InterPro" id="IPR005807">
    <property type="entry name" value="SecE_bac"/>
</dbReference>
<dbReference type="InterPro" id="IPR001901">
    <property type="entry name" value="Translocase_SecE/Sec61-g"/>
</dbReference>
<keyword evidence="4 9" id="KW-0812">Transmembrane</keyword>
<evidence type="ECO:0000256" key="6">
    <source>
        <dbReference type="ARBA" id="ARBA00022989"/>
    </source>
</evidence>
<evidence type="ECO:0000256" key="2">
    <source>
        <dbReference type="ARBA" id="ARBA00022448"/>
    </source>
</evidence>
<keyword evidence="5" id="KW-0653">Protein transport</keyword>
<evidence type="ECO:0000256" key="3">
    <source>
        <dbReference type="ARBA" id="ARBA00022475"/>
    </source>
</evidence>
<sequence length="64" mass="7132">MEKIDKAVAYFREAKVELKKVTWPSKPQTLHLTWVVVIMVVVSAVFFGVVDFILSGLVKIVLGG</sequence>
<dbReference type="GO" id="GO:0043952">
    <property type="term" value="P:protein transport by the Sec complex"/>
    <property type="evidence" value="ECO:0007669"/>
    <property type="project" value="TreeGrafter"/>
</dbReference>
<evidence type="ECO:0000256" key="9">
    <source>
        <dbReference type="SAM" id="Phobius"/>
    </source>
</evidence>
<name>A0A3B0V249_9ZZZZ</name>
<dbReference type="GO" id="GO:0008320">
    <property type="term" value="F:protein transmembrane transporter activity"/>
    <property type="evidence" value="ECO:0007669"/>
    <property type="project" value="InterPro"/>
</dbReference>
<dbReference type="NCBIfam" id="TIGR00964">
    <property type="entry name" value="secE_bact"/>
    <property type="match status" value="1"/>
</dbReference>
<dbReference type="HAMAP" id="MF_00422">
    <property type="entry name" value="SecE"/>
    <property type="match status" value="1"/>
</dbReference>
<gene>
    <name evidence="10" type="ORF">MNBD_DELTA02-887</name>
</gene>
<evidence type="ECO:0000256" key="4">
    <source>
        <dbReference type="ARBA" id="ARBA00022692"/>
    </source>
</evidence>
<comment type="subcellular location">
    <subcellularLocation>
        <location evidence="1">Membrane</location>
    </subcellularLocation>
</comment>
<dbReference type="GO" id="GO:0005886">
    <property type="term" value="C:plasma membrane"/>
    <property type="evidence" value="ECO:0007669"/>
    <property type="project" value="TreeGrafter"/>
</dbReference>
<dbReference type="Gene3D" id="1.20.5.1030">
    <property type="entry name" value="Preprotein translocase secy subunit"/>
    <property type="match status" value="1"/>
</dbReference>
<dbReference type="GO" id="GO:0006605">
    <property type="term" value="P:protein targeting"/>
    <property type="evidence" value="ECO:0007669"/>
    <property type="project" value="InterPro"/>
</dbReference>
<reference evidence="10" key="1">
    <citation type="submission" date="2018-06" db="EMBL/GenBank/DDBJ databases">
        <authorList>
            <person name="Zhirakovskaya E."/>
        </authorList>
    </citation>
    <scope>NUCLEOTIDE SEQUENCE</scope>
</reference>
<dbReference type="PANTHER" id="PTHR33910">
    <property type="entry name" value="PROTEIN TRANSLOCASE SUBUNIT SECE"/>
    <property type="match status" value="1"/>
</dbReference>
<evidence type="ECO:0000256" key="7">
    <source>
        <dbReference type="ARBA" id="ARBA00023010"/>
    </source>
</evidence>